<sequence length="294" mass="30895">MIRALLAAALFCLPAAPMLAETGQGAPAAPDCPENAAQIVFNMQAAIELGAAPTLEKIYETAEIAATHCPGSSDIQGLASLLFVSLASAVPDPGTQLTLFSKAYDAALRADHAYANGTGTVVTGTDGAEVKLYLYGPVFTTLESVIIPQLAVLATTPGMERVHPIFAQDAPLESCPYTEDRGSGAEYEARALSKAPADPGAVGRISGRLLRLQAACPERAAYFDWALASYFNRAVYANEFRPGEARKHARAALAHAAAFSRAAPAIRGSGAEENAGFLSRMIVNLQEKFPDLDQ</sequence>
<keyword evidence="3" id="KW-1185">Reference proteome</keyword>
<accession>A0A062VJ24</accession>
<dbReference type="RefSeq" id="WP_035599125.1">
    <property type="nucleotide sequence ID" value="NZ_ARYM01000013.1"/>
</dbReference>
<feature type="signal peptide" evidence="1">
    <location>
        <begin position="1"/>
        <end position="20"/>
    </location>
</feature>
<dbReference type="EMBL" id="ARYM01000013">
    <property type="protein sequence ID" value="KCZ98086.1"/>
    <property type="molecule type" value="Genomic_DNA"/>
</dbReference>
<organism evidence="2 3">
    <name type="scientific">Hyphomonas polymorpha PS728</name>
    <dbReference type="NCBI Taxonomy" id="1280954"/>
    <lineage>
        <taxon>Bacteria</taxon>
        <taxon>Pseudomonadati</taxon>
        <taxon>Pseudomonadota</taxon>
        <taxon>Alphaproteobacteria</taxon>
        <taxon>Hyphomonadales</taxon>
        <taxon>Hyphomonadaceae</taxon>
        <taxon>Hyphomonas</taxon>
    </lineage>
</organism>
<feature type="chain" id="PRO_5001615401" description="Lipoprotein" evidence="1">
    <location>
        <begin position="21"/>
        <end position="294"/>
    </location>
</feature>
<evidence type="ECO:0000256" key="1">
    <source>
        <dbReference type="SAM" id="SignalP"/>
    </source>
</evidence>
<gene>
    <name evidence="2" type="ORF">HPO_12248</name>
</gene>
<evidence type="ECO:0000313" key="2">
    <source>
        <dbReference type="EMBL" id="KCZ98086.1"/>
    </source>
</evidence>
<protein>
    <recommendedName>
        <fullName evidence="4">Lipoprotein</fullName>
    </recommendedName>
</protein>
<reference evidence="2 3" key="1">
    <citation type="journal article" date="2014" name="Antonie Van Leeuwenhoek">
        <title>Hyphomonas beringensis sp. nov. and Hyphomonas chukchiensis sp. nov., isolated from surface seawater of the Bering Sea and Chukchi Sea.</title>
        <authorList>
            <person name="Li C."/>
            <person name="Lai Q."/>
            <person name="Li G."/>
            <person name="Dong C."/>
            <person name="Wang J."/>
            <person name="Liao Y."/>
            <person name="Shao Z."/>
        </authorList>
    </citation>
    <scope>NUCLEOTIDE SEQUENCE [LARGE SCALE GENOMIC DNA]</scope>
    <source>
        <strain evidence="2 3">PS728</strain>
    </source>
</reference>
<comment type="caution">
    <text evidence="2">The sequence shown here is derived from an EMBL/GenBank/DDBJ whole genome shotgun (WGS) entry which is preliminary data.</text>
</comment>
<dbReference type="Proteomes" id="UP000027100">
    <property type="component" value="Unassembled WGS sequence"/>
</dbReference>
<keyword evidence="1" id="KW-0732">Signal</keyword>
<dbReference type="PATRIC" id="fig|1280954.3.peg.2479"/>
<proteinExistence type="predicted"/>
<evidence type="ECO:0008006" key="4">
    <source>
        <dbReference type="Google" id="ProtNLM"/>
    </source>
</evidence>
<name>A0A062VJ24_9PROT</name>
<evidence type="ECO:0000313" key="3">
    <source>
        <dbReference type="Proteomes" id="UP000027100"/>
    </source>
</evidence>
<dbReference type="AlphaFoldDB" id="A0A062VJ24"/>